<dbReference type="PANTHER" id="PTHR46983">
    <property type="entry name" value="CYSTEINE AND HISTIDINE-RICH DOMAIN-CONTAINING PROTEIN 1"/>
    <property type="match status" value="1"/>
</dbReference>
<protein>
    <recommendedName>
        <fullName evidence="8">Cysteine and histidine-rich domain-containing protein 1</fullName>
    </recommendedName>
</protein>
<dbReference type="PANTHER" id="PTHR46983:SF3">
    <property type="entry name" value="CHPADIPLOID STATE MAINTENANCE PROTEIN CHPA"/>
    <property type="match status" value="1"/>
</dbReference>
<evidence type="ECO:0000256" key="3">
    <source>
        <dbReference type="ARBA" id="ARBA00022833"/>
    </source>
</evidence>
<dbReference type="Pfam" id="PF04968">
    <property type="entry name" value="CHORD"/>
    <property type="match status" value="2"/>
</dbReference>
<evidence type="ECO:0008006" key="8">
    <source>
        <dbReference type="Google" id="ProtNLM"/>
    </source>
</evidence>
<keyword evidence="2" id="KW-0677">Repeat</keyword>
<sequence>MINNLRSSKLREMCSTSQEHSLRCYNAACGKTYSELENSDDACTYHSGVPIFHDALKSWSCCSKKSTDFTEFLNFPGCTRGRHSNVKPQQAVKSSSSTDESVENLSSCMEQILNKPINLNDIGERPSADDPLIILKTVISPTLTKQLDKMKSENPTQKGLTDSSDVAKVEIGTSCKNNGCKKSYEGPHSNQEECLFHPGTPIFHEGMKYWSCCRKKTSDFETFLSQEGCESSSHLWFKLKTNENSDSLKTSCRYDWHQTGNNVVLTIYSKFPLPDKSLIKANRVKISVAITFGDKDEKIFSHDFILFGIIDTENSSVEFTPSKVEICMKKSDKSYWSRLEL</sequence>
<reference evidence="7" key="1">
    <citation type="submission" date="2011-08" db="EMBL/GenBank/DDBJ databases">
        <authorList>
            <person name="Rombauts S."/>
        </authorList>
    </citation>
    <scope>NUCLEOTIDE SEQUENCE</scope>
    <source>
        <strain evidence="7">London</strain>
    </source>
</reference>
<organism evidence="6 7">
    <name type="scientific">Tetranychus urticae</name>
    <name type="common">Two-spotted spider mite</name>
    <dbReference type="NCBI Taxonomy" id="32264"/>
    <lineage>
        <taxon>Eukaryota</taxon>
        <taxon>Metazoa</taxon>
        <taxon>Ecdysozoa</taxon>
        <taxon>Arthropoda</taxon>
        <taxon>Chelicerata</taxon>
        <taxon>Arachnida</taxon>
        <taxon>Acari</taxon>
        <taxon>Acariformes</taxon>
        <taxon>Trombidiformes</taxon>
        <taxon>Prostigmata</taxon>
        <taxon>Eleutherengona</taxon>
        <taxon>Raphignathae</taxon>
        <taxon>Tetranychoidea</taxon>
        <taxon>Tetranychidae</taxon>
        <taxon>Tetranychus</taxon>
    </lineage>
</organism>
<keyword evidence="3" id="KW-0862">Zinc</keyword>
<dbReference type="Proteomes" id="UP000015104">
    <property type="component" value="Unassembled WGS sequence"/>
</dbReference>
<accession>T1K4H0</accession>
<feature type="domain" description="CHORD" evidence="5">
    <location>
        <begin position="175"/>
        <end position="234"/>
    </location>
</feature>
<keyword evidence="1" id="KW-0479">Metal-binding</keyword>
<dbReference type="EnsemblMetazoa" id="tetur05g02580.1">
    <property type="protein sequence ID" value="tetur05g02580.1"/>
    <property type="gene ID" value="tetur05g02580"/>
</dbReference>
<name>T1K4H0_TETUR</name>
<feature type="domain" description="CS" evidence="4">
    <location>
        <begin position="249"/>
        <end position="340"/>
    </location>
</feature>
<dbReference type="PROSITE" id="PS51401">
    <property type="entry name" value="CHORD"/>
    <property type="match status" value="2"/>
</dbReference>
<dbReference type="HOGENOM" id="CLU_040079_0_0_1"/>
<dbReference type="GO" id="GO:0046872">
    <property type="term" value="F:metal ion binding"/>
    <property type="evidence" value="ECO:0007669"/>
    <property type="project" value="UniProtKB-KW"/>
</dbReference>
<dbReference type="EMBL" id="CAEY01001578">
    <property type="status" value="NOT_ANNOTATED_CDS"/>
    <property type="molecule type" value="Genomic_DNA"/>
</dbReference>
<dbReference type="Gene3D" id="4.10.1130.20">
    <property type="match status" value="2"/>
</dbReference>
<dbReference type="PROSITE" id="PS51203">
    <property type="entry name" value="CS"/>
    <property type="match status" value="1"/>
</dbReference>
<keyword evidence="7" id="KW-1185">Reference proteome</keyword>
<evidence type="ECO:0000313" key="7">
    <source>
        <dbReference type="Proteomes" id="UP000015104"/>
    </source>
</evidence>
<proteinExistence type="predicted"/>
<evidence type="ECO:0000256" key="1">
    <source>
        <dbReference type="ARBA" id="ARBA00022723"/>
    </source>
</evidence>
<dbReference type="InterPro" id="IPR007052">
    <property type="entry name" value="CS_dom"/>
</dbReference>
<feature type="domain" description="CHORD" evidence="5">
    <location>
        <begin position="24"/>
        <end position="83"/>
    </location>
</feature>
<dbReference type="AlphaFoldDB" id="T1K4H0"/>
<reference evidence="6" key="2">
    <citation type="submission" date="2015-06" db="UniProtKB">
        <authorList>
            <consortium name="EnsemblMetazoa"/>
        </authorList>
    </citation>
    <scope>IDENTIFICATION</scope>
</reference>
<evidence type="ECO:0000259" key="4">
    <source>
        <dbReference type="PROSITE" id="PS51203"/>
    </source>
</evidence>
<dbReference type="STRING" id="32264.T1K4H0"/>
<dbReference type="Pfam" id="PF04969">
    <property type="entry name" value="CS"/>
    <property type="match status" value="1"/>
</dbReference>
<dbReference type="SUPFAM" id="SSF49764">
    <property type="entry name" value="HSP20-like chaperones"/>
    <property type="match status" value="1"/>
</dbReference>
<dbReference type="Gene3D" id="2.60.40.790">
    <property type="match status" value="1"/>
</dbReference>
<evidence type="ECO:0000259" key="5">
    <source>
        <dbReference type="PROSITE" id="PS51401"/>
    </source>
</evidence>
<evidence type="ECO:0000256" key="2">
    <source>
        <dbReference type="ARBA" id="ARBA00022737"/>
    </source>
</evidence>
<dbReference type="InterPro" id="IPR007051">
    <property type="entry name" value="CHORD_dom"/>
</dbReference>
<evidence type="ECO:0000313" key="6">
    <source>
        <dbReference type="EnsemblMetazoa" id="tetur05g02580.1"/>
    </source>
</evidence>
<dbReference type="eggNOG" id="KOG1667">
    <property type="taxonomic scope" value="Eukaryota"/>
</dbReference>
<dbReference type="InterPro" id="IPR039790">
    <property type="entry name" value="CHRD1"/>
</dbReference>
<dbReference type="InterPro" id="IPR008978">
    <property type="entry name" value="HSP20-like_chaperone"/>
</dbReference>